<dbReference type="Proteomes" id="UP000663843">
    <property type="component" value="Unassembled WGS sequence"/>
</dbReference>
<organism evidence="3 4">
    <name type="scientific">Rhizoctonia solani</name>
    <dbReference type="NCBI Taxonomy" id="456999"/>
    <lineage>
        <taxon>Eukaryota</taxon>
        <taxon>Fungi</taxon>
        <taxon>Dikarya</taxon>
        <taxon>Basidiomycota</taxon>
        <taxon>Agaricomycotina</taxon>
        <taxon>Agaricomycetes</taxon>
        <taxon>Cantharellales</taxon>
        <taxon>Ceratobasidiaceae</taxon>
        <taxon>Rhizoctonia</taxon>
    </lineage>
</organism>
<gene>
    <name evidence="3" type="ORF">RDB_LOCUS69755</name>
</gene>
<evidence type="ECO:0000259" key="2">
    <source>
        <dbReference type="PROSITE" id="PS50181"/>
    </source>
</evidence>
<dbReference type="InterPro" id="IPR001810">
    <property type="entry name" value="F-box_dom"/>
</dbReference>
<name>A0A8H3AT56_9AGAM</name>
<accession>A0A8H3AT56</accession>
<dbReference type="EMBL" id="CAJMWT010002205">
    <property type="protein sequence ID" value="CAE6436020.1"/>
    <property type="molecule type" value="Genomic_DNA"/>
</dbReference>
<evidence type="ECO:0000313" key="4">
    <source>
        <dbReference type="Proteomes" id="UP000663843"/>
    </source>
</evidence>
<protein>
    <recommendedName>
        <fullName evidence="2">F-box domain-containing protein</fullName>
    </recommendedName>
</protein>
<evidence type="ECO:0000256" key="1">
    <source>
        <dbReference type="SAM" id="MobiDB-lite"/>
    </source>
</evidence>
<dbReference type="PROSITE" id="PS50181">
    <property type="entry name" value="FBOX"/>
    <property type="match status" value="1"/>
</dbReference>
<feature type="region of interest" description="Disordered" evidence="1">
    <location>
        <begin position="1"/>
        <end position="25"/>
    </location>
</feature>
<evidence type="ECO:0000313" key="3">
    <source>
        <dbReference type="EMBL" id="CAE6436020.1"/>
    </source>
</evidence>
<reference evidence="3" key="1">
    <citation type="submission" date="2021-01" db="EMBL/GenBank/DDBJ databases">
        <authorList>
            <person name="Kaushik A."/>
        </authorList>
    </citation>
    <scope>NUCLEOTIDE SEQUENCE</scope>
    <source>
        <strain evidence="3">AG2-2IIIB</strain>
    </source>
</reference>
<feature type="domain" description="F-box" evidence="2">
    <location>
        <begin position="25"/>
        <end position="74"/>
    </location>
</feature>
<proteinExistence type="predicted"/>
<dbReference type="AlphaFoldDB" id="A0A8H3AT56"/>
<sequence>MGKVHDPNNPPNLSREQPDGNQDDLPKIMKIPVEVFLEFSSYAHPGDLISLIRTTKYFRTLLLHPSAARVWRRSLSTVHDLPPCPTRMVEPQYAALMFSENCTVCGVQDTSMPDPYLRVRLCPPCRNKELIRWEVTYGLLRNSIPFSQHTKPLRHSRSDNQAYQLRAETEQNERRMKDFYDKDDMDGLVQWARQQHADWYIQAKEGDDLLRYIVSSAEQYSRLLEDMKTERRKHIYEGLKAKGWEEKDFNFWRRSLHTIKKWRSLVEIPEPLTEQAWTDMLPTLQGLLRRNRDWVLEREKHDGWDRRRFKVEELLIAFSRDTNPYRPIVSVLQQPSVRTGPLDNVEKALAFQAPFPDTWSISYWCSLTSLYQSAGSLEKVVKLFDGKRDTIREKISKWRAEAEEQLVKQYTSSFPETAHSLSNTCVTVRGSTSPTEHLPDNVRFLLRADTVFKCDPTQMYYGYGSPGKSYHFPNIPGLQHYPIFNEIPPWTEYYVGLDKRTLQPYVRHCLKEAIVKALLRELDMPDAAHIELEYMGKVFVCGRCARGEAMDWNEIVEHYYLMNKEWVGGRFAPDVFKTKHPVVFKHNTHDLELSASAEPRVHISNQTCVLPSLIAGCLICHWIENFRDCRFDSMEKMREHMLRVHDATKPVEGLHFVTKACLSDVLKATGGQLSDKEGWEEKWDSYHGA</sequence>
<comment type="caution">
    <text evidence="3">The sequence shown here is derived from an EMBL/GenBank/DDBJ whole genome shotgun (WGS) entry which is preliminary data.</text>
</comment>